<sequence length="547" mass="58453">MPSIAAVANMACLLLGLASLLPVASADDAIVTAMEGLPAYFTQFYMTLSLNAAGAPVPYAYNVAPLTEEAGLNQTNQNSGETFNVQGNVNLVDQANFNNLSLQDSIVYMSCDSNIDSSNISPSYMLNQLMTQQNNQPKAILLYSANATYCSVGGSNLAYTAIWTMTVREQVLAVKTLASDSTNTIRGTISGNNTSTDNPQMGQQGGSNSAVAMSILYSITGLITLLFLAIIATGAIRAHRHPERYGPRASIGGRPRQSRAKGLARAMLETLPIVKFGDPEAPKPDAENELQGILVDRKDPIPQVRVESANTDEQPRTSAEASSNAATQSMTTKDATAADAAADAATSEDNQKEESPIVDERLGCSICTEDFVVGEDVRVLPCDHKFHPACVDPWLVNVSGTCPLCRLDLRPEAKTGDPASSEAPPEDDPAAEGAPAHPVEPSSAEPAAVNATPVSAATAGADGGDVDATQRRRVSRLLDWNRLRHASVDERITALRQFRQSQQATSPESATAHDETRRVRLADRMRERFHIRTHRAHTPGNTRPTSS</sequence>
<keyword evidence="10 14" id="KW-1133">Transmembrane helix</keyword>
<dbReference type="PANTHER" id="PTHR45977">
    <property type="entry name" value="TARGET OF ERK KINASE MPK-1"/>
    <property type="match status" value="1"/>
</dbReference>
<evidence type="ECO:0000256" key="15">
    <source>
        <dbReference type="SAM" id="SignalP"/>
    </source>
</evidence>
<dbReference type="GO" id="GO:0061630">
    <property type="term" value="F:ubiquitin protein ligase activity"/>
    <property type="evidence" value="ECO:0007669"/>
    <property type="project" value="UniProtKB-EC"/>
</dbReference>
<name>A0AAI8VVR7_9PEZI</name>
<evidence type="ECO:0000256" key="6">
    <source>
        <dbReference type="ARBA" id="ARBA00022723"/>
    </source>
</evidence>
<dbReference type="Gene3D" id="3.30.40.10">
    <property type="entry name" value="Zinc/RING finger domain, C3HC4 (zinc finger)"/>
    <property type="match status" value="1"/>
</dbReference>
<keyword evidence="6" id="KW-0479">Metal-binding</keyword>
<comment type="subcellular location">
    <subcellularLocation>
        <location evidence="2">Membrane</location>
        <topology evidence="2">Multi-pass membrane protein</topology>
    </subcellularLocation>
</comment>
<evidence type="ECO:0000256" key="1">
    <source>
        <dbReference type="ARBA" id="ARBA00000900"/>
    </source>
</evidence>
<dbReference type="SMART" id="SM00184">
    <property type="entry name" value="RING"/>
    <property type="match status" value="1"/>
</dbReference>
<evidence type="ECO:0000256" key="2">
    <source>
        <dbReference type="ARBA" id="ARBA00004141"/>
    </source>
</evidence>
<comment type="caution">
    <text evidence="17">The sequence shown here is derived from an EMBL/GenBank/DDBJ whole genome shotgun (WGS) entry which is preliminary data.</text>
</comment>
<keyword evidence="7 12" id="KW-0863">Zinc-finger</keyword>
<keyword evidence="5 14" id="KW-0812">Transmembrane</keyword>
<evidence type="ECO:0000256" key="11">
    <source>
        <dbReference type="ARBA" id="ARBA00023136"/>
    </source>
</evidence>
<evidence type="ECO:0000313" key="17">
    <source>
        <dbReference type="EMBL" id="CAJ2511564.1"/>
    </source>
</evidence>
<evidence type="ECO:0000256" key="9">
    <source>
        <dbReference type="ARBA" id="ARBA00022833"/>
    </source>
</evidence>
<keyword evidence="11 14" id="KW-0472">Membrane</keyword>
<dbReference type="GO" id="GO:0006511">
    <property type="term" value="P:ubiquitin-dependent protein catabolic process"/>
    <property type="evidence" value="ECO:0007669"/>
    <property type="project" value="TreeGrafter"/>
</dbReference>
<evidence type="ECO:0000256" key="4">
    <source>
        <dbReference type="ARBA" id="ARBA00022679"/>
    </source>
</evidence>
<dbReference type="EC" id="2.3.2.27" evidence="3"/>
<dbReference type="AlphaFoldDB" id="A0AAI8VVR7"/>
<evidence type="ECO:0000256" key="14">
    <source>
        <dbReference type="SAM" id="Phobius"/>
    </source>
</evidence>
<organism evidence="17 18">
    <name type="scientific">Anthostomella pinea</name>
    <dbReference type="NCBI Taxonomy" id="933095"/>
    <lineage>
        <taxon>Eukaryota</taxon>
        <taxon>Fungi</taxon>
        <taxon>Dikarya</taxon>
        <taxon>Ascomycota</taxon>
        <taxon>Pezizomycotina</taxon>
        <taxon>Sordariomycetes</taxon>
        <taxon>Xylariomycetidae</taxon>
        <taxon>Xylariales</taxon>
        <taxon>Xylariaceae</taxon>
        <taxon>Anthostomella</taxon>
    </lineage>
</organism>
<dbReference type="GO" id="GO:0016020">
    <property type="term" value="C:membrane"/>
    <property type="evidence" value="ECO:0007669"/>
    <property type="project" value="UniProtKB-SubCell"/>
</dbReference>
<feature type="compositionally biased region" description="Polar residues" evidence="13">
    <location>
        <begin position="308"/>
        <end position="330"/>
    </location>
</feature>
<dbReference type="InterPro" id="IPR013083">
    <property type="entry name" value="Znf_RING/FYVE/PHD"/>
</dbReference>
<dbReference type="GO" id="GO:0008270">
    <property type="term" value="F:zinc ion binding"/>
    <property type="evidence" value="ECO:0007669"/>
    <property type="project" value="UniProtKB-KW"/>
</dbReference>
<feature type="region of interest" description="Disordered" evidence="13">
    <location>
        <begin position="186"/>
        <end position="205"/>
    </location>
</feature>
<evidence type="ECO:0000259" key="16">
    <source>
        <dbReference type="PROSITE" id="PS50089"/>
    </source>
</evidence>
<evidence type="ECO:0000313" key="18">
    <source>
        <dbReference type="Proteomes" id="UP001295740"/>
    </source>
</evidence>
<dbReference type="EMBL" id="CAUWAG010000018">
    <property type="protein sequence ID" value="CAJ2511564.1"/>
    <property type="molecule type" value="Genomic_DNA"/>
</dbReference>
<evidence type="ECO:0000256" key="7">
    <source>
        <dbReference type="ARBA" id="ARBA00022771"/>
    </source>
</evidence>
<evidence type="ECO:0000256" key="5">
    <source>
        <dbReference type="ARBA" id="ARBA00022692"/>
    </source>
</evidence>
<evidence type="ECO:0000256" key="3">
    <source>
        <dbReference type="ARBA" id="ARBA00012483"/>
    </source>
</evidence>
<dbReference type="PANTHER" id="PTHR45977:SF4">
    <property type="entry name" value="RING-TYPE DOMAIN-CONTAINING PROTEIN"/>
    <property type="match status" value="1"/>
</dbReference>
<accession>A0AAI8VVR7</accession>
<keyword evidence="15" id="KW-0732">Signal</keyword>
<feature type="transmembrane region" description="Helical" evidence="14">
    <location>
        <begin position="215"/>
        <end position="236"/>
    </location>
</feature>
<gene>
    <name evidence="17" type="ORF">KHLLAP_LOCUS12032</name>
</gene>
<dbReference type="PROSITE" id="PS50089">
    <property type="entry name" value="ZF_RING_2"/>
    <property type="match status" value="1"/>
</dbReference>
<keyword evidence="18" id="KW-1185">Reference proteome</keyword>
<evidence type="ECO:0000256" key="8">
    <source>
        <dbReference type="ARBA" id="ARBA00022786"/>
    </source>
</evidence>
<dbReference type="SUPFAM" id="SSF57850">
    <property type="entry name" value="RING/U-box"/>
    <property type="match status" value="1"/>
</dbReference>
<dbReference type="GO" id="GO:0016567">
    <property type="term" value="P:protein ubiquitination"/>
    <property type="evidence" value="ECO:0007669"/>
    <property type="project" value="TreeGrafter"/>
</dbReference>
<dbReference type="Proteomes" id="UP001295740">
    <property type="component" value="Unassembled WGS sequence"/>
</dbReference>
<reference evidence="17" key="1">
    <citation type="submission" date="2023-10" db="EMBL/GenBank/DDBJ databases">
        <authorList>
            <person name="Hackl T."/>
        </authorList>
    </citation>
    <scope>NUCLEOTIDE SEQUENCE</scope>
</reference>
<keyword evidence="8" id="KW-0833">Ubl conjugation pathway</keyword>
<proteinExistence type="predicted"/>
<feature type="chain" id="PRO_5042502593" description="RING-type E3 ubiquitin transferase" evidence="15">
    <location>
        <begin position="27"/>
        <end position="547"/>
    </location>
</feature>
<feature type="compositionally biased region" description="Polar residues" evidence="13">
    <location>
        <begin position="498"/>
        <end position="509"/>
    </location>
</feature>
<dbReference type="Pfam" id="PF13639">
    <property type="entry name" value="zf-RING_2"/>
    <property type="match status" value="1"/>
</dbReference>
<feature type="region of interest" description="Disordered" evidence="13">
    <location>
        <begin position="413"/>
        <end position="451"/>
    </location>
</feature>
<evidence type="ECO:0000256" key="12">
    <source>
        <dbReference type="PROSITE-ProRule" id="PRU00175"/>
    </source>
</evidence>
<keyword evidence="4" id="KW-0808">Transferase</keyword>
<evidence type="ECO:0000256" key="10">
    <source>
        <dbReference type="ARBA" id="ARBA00022989"/>
    </source>
</evidence>
<dbReference type="CDD" id="cd16454">
    <property type="entry name" value="RING-H2_PA-TM-RING"/>
    <property type="match status" value="1"/>
</dbReference>
<feature type="signal peptide" evidence="15">
    <location>
        <begin position="1"/>
        <end position="26"/>
    </location>
</feature>
<feature type="region of interest" description="Disordered" evidence="13">
    <location>
        <begin position="498"/>
        <end position="517"/>
    </location>
</feature>
<feature type="domain" description="RING-type" evidence="16">
    <location>
        <begin position="364"/>
        <end position="406"/>
    </location>
</feature>
<protein>
    <recommendedName>
        <fullName evidence="3">RING-type E3 ubiquitin transferase</fullName>
        <ecNumber evidence="3">2.3.2.27</ecNumber>
    </recommendedName>
</protein>
<keyword evidence="9" id="KW-0862">Zinc</keyword>
<dbReference type="InterPro" id="IPR001841">
    <property type="entry name" value="Znf_RING"/>
</dbReference>
<feature type="compositionally biased region" description="Low complexity" evidence="13">
    <location>
        <begin position="331"/>
        <end position="345"/>
    </location>
</feature>
<evidence type="ECO:0000256" key="13">
    <source>
        <dbReference type="SAM" id="MobiDB-lite"/>
    </source>
</evidence>
<comment type="catalytic activity">
    <reaction evidence="1">
        <text>S-ubiquitinyl-[E2 ubiquitin-conjugating enzyme]-L-cysteine + [acceptor protein]-L-lysine = [E2 ubiquitin-conjugating enzyme]-L-cysteine + N(6)-ubiquitinyl-[acceptor protein]-L-lysine.</text>
        <dbReference type="EC" id="2.3.2.27"/>
    </reaction>
</comment>
<feature type="region of interest" description="Disordered" evidence="13">
    <location>
        <begin position="306"/>
        <end position="357"/>
    </location>
</feature>